<dbReference type="SUPFAM" id="SSF46785">
    <property type="entry name" value="Winged helix' DNA-binding domain"/>
    <property type="match status" value="1"/>
</dbReference>
<dbReference type="KEGG" id="cin:778966"/>
<feature type="DNA-binding region" description="Fork-head" evidence="4">
    <location>
        <begin position="131"/>
        <end position="225"/>
    </location>
</feature>
<dbReference type="GO" id="GO:0000981">
    <property type="term" value="F:DNA-binding transcription factor activity, RNA polymerase II-specific"/>
    <property type="evidence" value="ECO:0000318"/>
    <property type="project" value="GO_Central"/>
</dbReference>
<evidence type="ECO:0000256" key="2">
    <source>
        <dbReference type="ARBA" id="ARBA00023125"/>
    </source>
</evidence>
<reference evidence="9" key="1">
    <citation type="journal article" date="2002" name="Science">
        <title>The draft genome of Ciona intestinalis: insights into chordate and vertebrate origins.</title>
        <authorList>
            <person name="Dehal P."/>
            <person name="Satou Y."/>
            <person name="Campbell R.K."/>
            <person name="Chapman J."/>
            <person name="Degnan B."/>
            <person name="De Tomaso A."/>
            <person name="Davidson B."/>
            <person name="Di Gregorio A."/>
            <person name="Gelpke M."/>
            <person name="Goodstein D.M."/>
            <person name="Harafuji N."/>
            <person name="Hastings K.E."/>
            <person name="Ho I."/>
            <person name="Hotta K."/>
            <person name="Huang W."/>
            <person name="Kawashima T."/>
            <person name="Lemaire P."/>
            <person name="Martinez D."/>
            <person name="Meinertzhagen I.A."/>
            <person name="Necula S."/>
            <person name="Nonaka M."/>
            <person name="Putnam N."/>
            <person name="Rash S."/>
            <person name="Saiga H."/>
            <person name="Satake M."/>
            <person name="Terry A."/>
            <person name="Yamada L."/>
            <person name="Wang H.G."/>
            <person name="Awazu S."/>
            <person name="Azumi K."/>
            <person name="Boore J."/>
            <person name="Branno M."/>
            <person name="Chin-Bow S."/>
            <person name="DeSantis R."/>
            <person name="Doyle S."/>
            <person name="Francino P."/>
            <person name="Keys D.N."/>
            <person name="Haga S."/>
            <person name="Hayashi H."/>
            <person name="Hino K."/>
            <person name="Imai K.S."/>
            <person name="Inaba K."/>
            <person name="Kano S."/>
            <person name="Kobayashi K."/>
            <person name="Kobayashi M."/>
            <person name="Lee B.I."/>
            <person name="Makabe K.W."/>
            <person name="Manohar C."/>
            <person name="Matassi G."/>
            <person name="Medina M."/>
            <person name="Mochizuki Y."/>
            <person name="Mount S."/>
            <person name="Morishita T."/>
            <person name="Miura S."/>
            <person name="Nakayama A."/>
            <person name="Nishizaka S."/>
            <person name="Nomoto H."/>
            <person name="Ohta F."/>
            <person name="Oishi K."/>
            <person name="Rigoutsos I."/>
            <person name="Sano M."/>
            <person name="Sasaki A."/>
            <person name="Sasakura Y."/>
            <person name="Shoguchi E."/>
            <person name="Shin-i T."/>
            <person name="Spagnuolo A."/>
            <person name="Stainier D."/>
            <person name="Suzuki M.M."/>
            <person name="Tassy O."/>
            <person name="Takatori N."/>
            <person name="Tokuoka M."/>
            <person name="Yagi K."/>
            <person name="Yoshizaki F."/>
            <person name="Wada S."/>
            <person name="Zhang C."/>
            <person name="Hyatt P.D."/>
            <person name="Larimer F."/>
            <person name="Detter C."/>
            <person name="Doggett N."/>
            <person name="Glavina T."/>
            <person name="Hawkins T."/>
            <person name="Richardson P."/>
            <person name="Lucas S."/>
            <person name="Kohara Y."/>
            <person name="Levine M."/>
            <person name="Satoh N."/>
            <person name="Rokhsar D.S."/>
        </authorList>
    </citation>
    <scope>NUCLEOTIDE SEQUENCE [LARGE SCALE GENOMIC DNA]</scope>
</reference>
<dbReference type="CDD" id="cd20015">
    <property type="entry name" value="FH_FOXA"/>
    <property type="match status" value="1"/>
</dbReference>
<dbReference type="PANTHER" id="PTHR11829:SF380">
    <property type="entry name" value="PROTEIN FORK HEAD"/>
    <property type="match status" value="1"/>
</dbReference>
<dbReference type="RefSeq" id="NP_001071991.1">
    <property type="nucleotide sequence ID" value="NM_001078523.1"/>
</dbReference>
<dbReference type="HOGENOM" id="CLU_027910_5_0_1"/>
<dbReference type="PROSITE" id="PS00657">
    <property type="entry name" value="FORK_HEAD_1"/>
    <property type="match status" value="1"/>
</dbReference>
<dbReference type="Ensembl" id="ENSCINT00000033442.1">
    <property type="protein sequence ID" value="ENSCINP00000034127.1"/>
    <property type="gene ID" value="ENSCING00000022098.1"/>
</dbReference>
<feature type="compositionally biased region" description="Polar residues" evidence="5">
    <location>
        <begin position="261"/>
        <end position="271"/>
    </location>
</feature>
<proteinExistence type="evidence at transcript level"/>
<dbReference type="Pfam" id="PF09354">
    <property type="entry name" value="HNF_C"/>
    <property type="match status" value="1"/>
</dbReference>
<keyword evidence="9" id="KW-1185">Reference proteome</keyword>
<evidence type="ECO:0000256" key="5">
    <source>
        <dbReference type="SAM" id="MobiDB-lite"/>
    </source>
</evidence>
<evidence type="ECO:0000313" key="7">
    <source>
        <dbReference type="EMBL" id="BAE06430.1"/>
    </source>
</evidence>
<dbReference type="PROSITE" id="PS00658">
    <property type="entry name" value="FORK_HEAD_2"/>
    <property type="match status" value="1"/>
</dbReference>
<feature type="compositionally biased region" description="Basic and acidic residues" evidence="5">
    <location>
        <begin position="272"/>
        <end position="286"/>
    </location>
</feature>
<feature type="region of interest" description="Disordered" evidence="5">
    <location>
        <begin position="314"/>
        <end position="373"/>
    </location>
</feature>
<reference evidence="7" key="2">
    <citation type="journal article" date="2003" name="Dev. Genes Evol.">
        <title>Genomewide surveys of developmentally relevant genes in Ciona intestinalis.</title>
        <authorList>
            <person name="Satou Y."/>
            <person name="Satoh N."/>
        </authorList>
    </citation>
    <scope>NUCLEOTIDE SEQUENCE</scope>
</reference>
<dbReference type="GO" id="GO:0000978">
    <property type="term" value="F:RNA polymerase II cis-regulatory region sequence-specific DNA binding"/>
    <property type="evidence" value="ECO:0000318"/>
    <property type="project" value="GO_Central"/>
</dbReference>
<reference evidence="7" key="3">
    <citation type="journal article" date="2004" name="Development">
        <title>Gene expression profiles of transcription factors and signaling molecules in the ascidian embryo: towards a comprehensive understanding of gene networks.</title>
        <authorList>
            <person name="Imai K.S."/>
            <person name="Hino K."/>
            <person name="Yagi K."/>
            <person name="Satoh N."/>
            <person name="Satou Y."/>
        </authorList>
    </citation>
    <scope>NUCLEOTIDE SEQUENCE</scope>
</reference>
<feature type="region of interest" description="Disordered" evidence="5">
    <location>
        <begin position="565"/>
        <end position="605"/>
    </location>
</feature>
<evidence type="ECO:0000313" key="8">
    <source>
        <dbReference type="Ensembl" id="ENSCINP00000034127.1"/>
    </source>
</evidence>
<dbReference type="PANTHER" id="PTHR11829">
    <property type="entry name" value="FORKHEAD BOX PROTEIN"/>
    <property type="match status" value="1"/>
</dbReference>
<keyword evidence="3 4" id="KW-0539">Nucleus</keyword>
<dbReference type="InterPro" id="IPR050211">
    <property type="entry name" value="FOX_domain-containing"/>
</dbReference>
<accession>A0A1W5BAI0</accession>
<name>Q4H3J7_CIOIN</name>
<dbReference type="InterPro" id="IPR036388">
    <property type="entry name" value="WH-like_DNA-bd_sf"/>
</dbReference>
<protein>
    <submittedName>
        <fullName evidence="7 8">Transcription factor protein</fullName>
    </submittedName>
</protein>
<dbReference type="GO" id="GO:0005634">
    <property type="term" value="C:nucleus"/>
    <property type="evidence" value="ECO:0007669"/>
    <property type="project" value="UniProtKB-SubCell"/>
</dbReference>
<reference evidence="8" key="5">
    <citation type="journal article" date="2008" name="Genome Biol.">
        <title>Improved genome assembly and evidence-based global gene model set for the chordate Ciona intestinalis: new insight into intron and operon populations.</title>
        <authorList>
            <person name="Satou Y."/>
            <person name="Mineta K."/>
            <person name="Ogasawara M."/>
            <person name="Sasakura Y."/>
            <person name="Shoguchi E."/>
            <person name="Ueno K."/>
            <person name="Yamada L."/>
            <person name="Matsumoto J."/>
            <person name="Wasserscheid J."/>
            <person name="Dewar K."/>
            <person name="Wiley G.B."/>
            <person name="Macmil S.L."/>
            <person name="Roe B.A."/>
            <person name="Zeller R.W."/>
            <person name="Hastings K.E."/>
            <person name="Lemaire P."/>
            <person name="Lindquist E."/>
            <person name="Endo T."/>
            <person name="Hotta K."/>
            <person name="Inaba K."/>
        </authorList>
    </citation>
    <scope>NUCLEOTIDE SEQUENCE [LARGE SCALE GENOMIC DNA]</scope>
    <source>
        <strain evidence="8">wild type</strain>
    </source>
</reference>
<feature type="region of interest" description="Disordered" evidence="5">
    <location>
        <begin position="227"/>
        <end position="291"/>
    </location>
</feature>
<dbReference type="CTD" id="778966"/>
<keyword evidence="2 4" id="KW-0238">DNA-binding</keyword>
<evidence type="ECO:0000256" key="3">
    <source>
        <dbReference type="ARBA" id="ARBA00023242"/>
    </source>
</evidence>
<dbReference type="GeneID" id="778966"/>
<dbReference type="EMBL" id="EAAA01000805">
    <property type="status" value="NOT_ANNOTATED_CDS"/>
    <property type="molecule type" value="Genomic_DNA"/>
</dbReference>
<dbReference type="SMR" id="Q4H3J7"/>
<dbReference type="Pfam" id="PF00250">
    <property type="entry name" value="Forkhead"/>
    <property type="match status" value="1"/>
</dbReference>
<dbReference type="InterPro" id="IPR001766">
    <property type="entry name" value="Fork_head_dom"/>
</dbReference>
<reference evidence="8" key="6">
    <citation type="submission" date="2025-05" db="UniProtKB">
        <authorList>
            <consortium name="Ensembl"/>
        </authorList>
    </citation>
    <scope>IDENTIFICATION</scope>
</reference>
<feature type="region of interest" description="Disordered" evidence="5">
    <location>
        <begin position="503"/>
        <end position="548"/>
    </location>
</feature>
<evidence type="ECO:0000256" key="1">
    <source>
        <dbReference type="ARBA" id="ARBA00004123"/>
    </source>
</evidence>
<evidence type="ECO:0000259" key="6">
    <source>
        <dbReference type="PROSITE" id="PS50039"/>
    </source>
</evidence>
<organism evidence="7">
    <name type="scientific">Ciona intestinalis</name>
    <name type="common">Transparent sea squirt</name>
    <name type="synonym">Ascidia intestinalis</name>
    <dbReference type="NCBI Taxonomy" id="7719"/>
    <lineage>
        <taxon>Eukaryota</taxon>
        <taxon>Metazoa</taxon>
        <taxon>Chordata</taxon>
        <taxon>Tunicata</taxon>
        <taxon>Ascidiacea</taxon>
        <taxon>Phlebobranchia</taxon>
        <taxon>Cionidae</taxon>
        <taxon>Ciona</taxon>
    </lineage>
</organism>
<dbReference type="GO" id="GO:0019904">
    <property type="term" value="F:protein domain specific binding"/>
    <property type="evidence" value="ECO:0007669"/>
    <property type="project" value="InterPro"/>
</dbReference>
<dbReference type="InterPro" id="IPR030456">
    <property type="entry name" value="TF_fork_head_CS_2"/>
</dbReference>
<dbReference type="Pfam" id="PF08430">
    <property type="entry name" value="Forkhead_N"/>
    <property type="match status" value="1"/>
</dbReference>
<dbReference type="SMART" id="SM00339">
    <property type="entry name" value="FH"/>
    <property type="match status" value="1"/>
</dbReference>
<dbReference type="STRING" id="7719.ENSCINP00000034127"/>
<dbReference type="GeneTree" id="ENSGT00940000155999"/>
<dbReference type="InterPro" id="IPR036390">
    <property type="entry name" value="WH_DNA-bd_sf"/>
</dbReference>
<dbReference type="InterPro" id="IPR013638">
    <property type="entry name" value="Fork-head_N"/>
</dbReference>
<dbReference type="GO" id="GO:0006357">
    <property type="term" value="P:regulation of transcription by RNA polymerase II"/>
    <property type="evidence" value="ECO:0000318"/>
    <property type="project" value="GO_Central"/>
</dbReference>
<dbReference type="AlphaFoldDB" id="Q4H3J7"/>
<dbReference type="GO" id="GO:0030154">
    <property type="term" value="P:cell differentiation"/>
    <property type="evidence" value="ECO:0000318"/>
    <property type="project" value="GO_Central"/>
</dbReference>
<dbReference type="FunFam" id="1.10.10.10:FF:000042">
    <property type="entry name" value="hepatocyte nuclear factor 3-beta"/>
    <property type="match status" value="1"/>
</dbReference>
<dbReference type="EMBL" id="AB210425">
    <property type="protein sequence ID" value="BAE06430.1"/>
    <property type="molecule type" value="mRNA"/>
</dbReference>
<accession>Q4H3J7</accession>
<dbReference type="PROSITE" id="PS50039">
    <property type="entry name" value="FORK_HEAD_3"/>
    <property type="match status" value="1"/>
</dbReference>
<sequence>MMLSSPPSKYQPFQQSYATGMNNMTNGMQPSYVNQMNPMSLTAAGNQVGFNQALPQGYGGVSFNGMGTSAMNGHSPHSVQIAAAAAAAVGSPPMGTAYAGMPTGVGITPNMALMLNRRTEKQYRRNYTHAKPPYSYISLITMALQSSPNKMMTLSEIYNWIMDLFPFYRQNQQRWQNSIRHSLSFNDCFVKVPRSADKPGKGSYWSLHPDAGNMFENGCYLRRQKRFKSNKKSKGAGPSSDEHSPLELVPNDAVSPPPSMSNPGSTHNSPHNSHETYADSDTDNKSPDLASSTAITSHDQLYNQQHTSLGHGMLQQIPAPTHDNSSANHPSQTNNPAYPSQTDHNDKLQHHHTQQQSAVEVSSPSNTPTSENMALNTHSLHELVPAGDKTDERTHHSIPHPMNQEHHLVGHEQDPSHHLYSHYAQATAYAAAVQHNSFAAVAAAHSFAPHPFSISSLMNVSDPQQQHYQQHPHHQSYTQAKDLRAYQDAVQYYNNGMNSLTGLMPPPSVNDTIPQCSIAPSGSPVNSASSSSVSTPSPSSSSSASHYSSALHYPLHQQQQLHIPSDHLNHQPDHTESAYYPGNRSSCREARSNTENPRGLAYPGGPHRLHHVRSHIFGSKRSSKATAMNYMMR</sequence>
<dbReference type="GO" id="GO:0009653">
    <property type="term" value="P:anatomical structure morphogenesis"/>
    <property type="evidence" value="ECO:0000318"/>
    <property type="project" value="GO_Central"/>
</dbReference>
<dbReference type="Gene3D" id="1.10.10.10">
    <property type="entry name" value="Winged helix-like DNA-binding domain superfamily/Winged helix DNA-binding domain"/>
    <property type="match status" value="1"/>
</dbReference>
<feature type="domain" description="Fork-head" evidence="6">
    <location>
        <begin position="131"/>
        <end position="225"/>
    </location>
</feature>
<dbReference type="Proteomes" id="UP000008144">
    <property type="component" value="Chromosome 11"/>
</dbReference>
<evidence type="ECO:0000313" key="9">
    <source>
        <dbReference type="Proteomes" id="UP000008144"/>
    </source>
</evidence>
<evidence type="ECO:0000256" key="4">
    <source>
        <dbReference type="PROSITE-ProRule" id="PRU00089"/>
    </source>
</evidence>
<dbReference type="OMA" id="NWSEMIC"/>
<dbReference type="InterPro" id="IPR018533">
    <property type="entry name" value="Forkhead_box_C"/>
</dbReference>
<feature type="compositionally biased region" description="Polar residues" evidence="5">
    <location>
        <begin position="322"/>
        <end position="342"/>
    </location>
</feature>
<dbReference type="OrthoDB" id="5954824at2759"/>
<dbReference type="InterPro" id="IPR018122">
    <property type="entry name" value="TF_fork_head_CS_1"/>
</dbReference>
<gene>
    <name evidence="7" type="primary">Ci-FoxA-a</name>
    <name evidence="8" type="synonym">foxa-a</name>
</gene>
<feature type="compositionally biased region" description="Basic and acidic residues" evidence="5">
    <location>
        <begin position="565"/>
        <end position="576"/>
    </location>
</feature>
<feature type="compositionally biased region" description="Polar residues" evidence="5">
    <location>
        <begin position="354"/>
        <end position="373"/>
    </location>
</feature>
<reference evidence="7" key="4">
    <citation type="submission" date="2005-04" db="EMBL/GenBank/DDBJ databases">
        <title>Expressed genes in Ciona intestinalis.</title>
        <authorList>
            <person name="Satou Y."/>
        </authorList>
    </citation>
    <scope>NUCLEOTIDE SEQUENCE</scope>
</reference>
<comment type="subcellular location">
    <subcellularLocation>
        <location evidence="1 4">Nucleus</location>
    </subcellularLocation>
</comment>
<dbReference type="PRINTS" id="PR00053">
    <property type="entry name" value="FORKHEAD"/>
</dbReference>
<feature type="compositionally biased region" description="Low complexity" evidence="5">
    <location>
        <begin position="519"/>
        <end position="548"/>
    </location>
</feature>